<dbReference type="EMBL" id="BGPR01031889">
    <property type="protein sequence ID" value="GBO05170.1"/>
    <property type="molecule type" value="Genomic_DNA"/>
</dbReference>
<gene>
    <name evidence="3" type="ORF">AVEN_176013_1</name>
    <name evidence="2" type="ORF">AVEN_41249_1</name>
</gene>
<keyword evidence="4" id="KW-1185">Reference proteome</keyword>
<evidence type="ECO:0000313" key="3">
    <source>
        <dbReference type="EMBL" id="GBO05447.1"/>
    </source>
</evidence>
<proteinExistence type="predicted"/>
<dbReference type="EMBL" id="BGPR01032085">
    <property type="protein sequence ID" value="GBO05447.1"/>
    <property type="molecule type" value="Genomic_DNA"/>
</dbReference>
<dbReference type="AlphaFoldDB" id="A0A4Y2U1H6"/>
<evidence type="ECO:0000313" key="2">
    <source>
        <dbReference type="EMBL" id="GBO05170.1"/>
    </source>
</evidence>
<reference evidence="3 4" key="1">
    <citation type="journal article" date="2019" name="Sci. Rep.">
        <title>Orb-weaving spider Araneus ventricosus genome elucidates the spidroin gene catalogue.</title>
        <authorList>
            <person name="Kono N."/>
            <person name="Nakamura H."/>
            <person name="Ohtoshi R."/>
            <person name="Moran D.A.P."/>
            <person name="Shinohara A."/>
            <person name="Yoshida Y."/>
            <person name="Fujiwara M."/>
            <person name="Mori M."/>
            <person name="Tomita M."/>
            <person name="Arakawa K."/>
        </authorList>
    </citation>
    <scope>NUCLEOTIDE SEQUENCE [LARGE SCALE GENOMIC DNA]</scope>
</reference>
<evidence type="ECO:0000256" key="1">
    <source>
        <dbReference type="SAM" id="MobiDB-lite"/>
    </source>
</evidence>
<feature type="compositionally biased region" description="Low complexity" evidence="1">
    <location>
        <begin position="96"/>
        <end position="113"/>
    </location>
</feature>
<accession>A0A4Y2U1H6</accession>
<name>A0A4Y2U1H6_ARAVE</name>
<comment type="caution">
    <text evidence="3">The sequence shown here is derived from an EMBL/GenBank/DDBJ whole genome shotgun (WGS) entry which is preliminary data.</text>
</comment>
<protein>
    <submittedName>
        <fullName evidence="3">Uncharacterized protein</fullName>
    </submittedName>
</protein>
<organism evidence="3 4">
    <name type="scientific">Araneus ventricosus</name>
    <name type="common">Orbweaver spider</name>
    <name type="synonym">Epeira ventricosa</name>
    <dbReference type="NCBI Taxonomy" id="182803"/>
    <lineage>
        <taxon>Eukaryota</taxon>
        <taxon>Metazoa</taxon>
        <taxon>Ecdysozoa</taxon>
        <taxon>Arthropoda</taxon>
        <taxon>Chelicerata</taxon>
        <taxon>Arachnida</taxon>
        <taxon>Araneae</taxon>
        <taxon>Araneomorphae</taxon>
        <taxon>Entelegynae</taxon>
        <taxon>Araneoidea</taxon>
        <taxon>Araneidae</taxon>
        <taxon>Araneus</taxon>
    </lineage>
</organism>
<sequence length="173" mass="19233">MRQNVTTAVSNCNCQISAPTFPQKGSKEIIYPVYDARHQVLTASLSPIISELFWYSSIQCSVTLPKQAHFCESPKRMRSVFRRPDLRSQRPKSIFSPPRKSSPCSSLSSSKNIPCSPSSLLLLTPIVLLLGERSTGLSTNPRQLCRWSLFQGAIIGSLPFWSTRDKLTSDLSG</sequence>
<evidence type="ECO:0000313" key="4">
    <source>
        <dbReference type="Proteomes" id="UP000499080"/>
    </source>
</evidence>
<dbReference type="Proteomes" id="UP000499080">
    <property type="component" value="Unassembled WGS sequence"/>
</dbReference>
<feature type="region of interest" description="Disordered" evidence="1">
    <location>
        <begin position="82"/>
        <end position="113"/>
    </location>
</feature>